<feature type="transmembrane region" description="Helical" evidence="13">
    <location>
        <begin position="92"/>
        <end position="109"/>
    </location>
</feature>
<evidence type="ECO:0000256" key="10">
    <source>
        <dbReference type="ARBA" id="ARBA00023136"/>
    </source>
</evidence>
<evidence type="ECO:0000256" key="8">
    <source>
        <dbReference type="ARBA" id="ARBA00022989"/>
    </source>
</evidence>
<comment type="subcellular location">
    <subcellularLocation>
        <location evidence="1">Membrane</location>
        <topology evidence="1">Multi-pass membrane protein</topology>
    </subcellularLocation>
</comment>
<feature type="transmembrane region" description="Helical" evidence="13">
    <location>
        <begin position="50"/>
        <end position="72"/>
    </location>
</feature>
<organism evidence="14 15">
    <name type="scientific">Frondihabitans australicus</name>
    <dbReference type="NCBI Taxonomy" id="386892"/>
    <lineage>
        <taxon>Bacteria</taxon>
        <taxon>Bacillati</taxon>
        <taxon>Actinomycetota</taxon>
        <taxon>Actinomycetes</taxon>
        <taxon>Micrococcales</taxon>
        <taxon>Microbacteriaceae</taxon>
        <taxon>Frondihabitans</taxon>
    </lineage>
</organism>
<comment type="catalytic activity">
    <reaction evidence="12">
        <text>K(+)(in) = K(+)(out)</text>
        <dbReference type="Rhea" id="RHEA:29463"/>
        <dbReference type="ChEBI" id="CHEBI:29103"/>
    </reaction>
</comment>
<reference evidence="14 15" key="1">
    <citation type="submission" date="2018-10" db="EMBL/GenBank/DDBJ databases">
        <title>Sequencing the genomes of 1000 actinobacteria strains.</title>
        <authorList>
            <person name="Klenk H.-P."/>
        </authorList>
    </citation>
    <scope>NUCLEOTIDE SEQUENCE [LARGE SCALE GENOMIC DNA]</scope>
    <source>
        <strain evidence="14 15">DSM 17894</strain>
    </source>
</reference>
<accession>A0A495IDS3</accession>
<keyword evidence="10 13" id="KW-0472">Membrane</keyword>
<evidence type="ECO:0000256" key="4">
    <source>
        <dbReference type="ARBA" id="ARBA00022538"/>
    </source>
</evidence>
<evidence type="ECO:0000256" key="11">
    <source>
        <dbReference type="ARBA" id="ARBA00023303"/>
    </source>
</evidence>
<evidence type="ECO:0000256" key="6">
    <source>
        <dbReference type="ARBA" id="ARBA00022826"/>
    </source>
</evidence>
<name>A0A495IDS3_9MICO</name>
<evidence type="ECO:0000313" key="15">
    <source>
        <dbReference type="Proteomes" id="UP000280008"/>
    </source>
</evidence>
<keyword evidence="7" id="KW-0630">Potassium</keyword>
<evidence type="ECO:0000313" key="14">
    <source>
        <dbReference type="EMBL" id="RKR73638.1"/>
    </source>
</evidence>
<dbReference type="RefSeq" id="WP_121368484.1">
    <property type="nucleotide sequence ID" value="NZ_RBKS01000001.1"/>
</dbReference>
<feature type="transmembrane region" description="Helical" evidence="13">
    <location>
        <begin position="18"/>
        <end position="38"/>
    </location>
</feature>
<keyword evidence="9" id="KW-0406">Ion transport</keyword>
<evidence type="ECO:0000256" key="13">
    <source>
        <dbReference type="SAM" id="Phobius"/>
    </source>
</evidence>
<dbReference type="GO" id="GO:0015252">
    <property type="term" value="F:proton channel activity"/>
    <property type="evidence" value="ECO:0007669"/>
    <property type="project" value="InterPro"/>
</dbReference>
<dbReference type="OrthoDB" id="7626281at2"/>
<comment type="caution">
    <text evidence="14">The sequence shown here is derived from an EMBL/GenBank/DDBJ whole genome shotgun (WGS) entry which is preliminary data.</text>
</comment>
<comment type="similarity">
    <text evidence="2">Belongs to the TMEM175 family.</text>
</comment>
<keyword evidence="11" id="KW-0407">Ion channel</keyword>
<feature type="transmembrane region" description="Helical" evidence="13">
    <location>
        <begin position="121"/>
        <end position="142"/>
    </location>
</feature>
<feature type="transmembrane region" description="Helical" evidence="13">
    <location>
        <begin position="162"/>
        <end position="181"/>
    </location>
</feature>
<gene>
    <name evidence="14" type="ORF">C8E83_0732</name>
</gene>
<dbReference type="Pfam" id="PF06736">
    <property type="entry name" value="TMEM175"/>
    <property type="match status" value="1"/>
</dbReference>
<dbReference type="Proteomes" id="UP000280008">
    <property type="component" value="Unassembled WGS sequence"/>
</dbReference>
<proteinExistence type="inferred from homology"/>
<sequence length="220" mass="23976">MNDADQPERPERLAIDRLVTFTDAVVAIAITLVALPLVDVAGSVRSPEQFFSESGYAVTAAGISFAVIGSFWRDHHHLFLRATDYPPLMLRVTLLWLACIVFLPVATVIEVRSPSGNRSAYALYLGTVLLAMVLYRFEEILLAHAGFLRDGKGRSPSQGELLVDWVPVMLMVLVIVVTLIIAGRVGLWSLVLLAVGRPLQAWLLARARRRASGVDGSAAS</sequence>
<dbReference type="EMBL" id="RBKS01000001">
    <property type="protein sequence ID" value="RKR73638.1"/>
    <property type="molecule type" value="Genomic_DNA"/>
</dbReference>
<evidence type="ECO:0000256" key="12">
    <source>
        <dbReference type="ARBA" id="ARBA00034430"/>
    </source>
</evidence>
<keyword evidence="6" id="KW-0631">Potassium channel</keyword>
<dbReference type="GO" id="GO:0005267">
    <property type="term" value="F:potassium channel activity"/>
    <property type="evidence" value="ECO:0007669"/>
    <property type="project" value="UniProtKB-KW"/>
</dbReference>
<evidence type="ECO:0000256" key="5">
    <source>
        <dbReference type="ARBA" id="ARBA00022692"/>
    </source>
</evidence>
<evidence type="ECO:0000256" key="9">
    <source>
        <dbReference type="ARBA" id="ARBA00023065"/>
    </source>
</evidence>
<keyword evidence="5 13" id="KW-0812">Transmembrane</keyword>
<keyword evidence="15" id="KW-1185">Reference proteome</keyword>
<evidence type="ECO:0000256" key="7">
    <source>
        <dbReference type="ARBA" id="ARBA00022958"/>
    </source>
</evidence>
<dbReference type="InterPro" id="IPR010617">
    <property type="entry name" value="TMEM175-like"/>
</dbReference>
<keyword evidence="8 13" id="KW-1133">Transmembrane helix</keyword>
<keyword evidence="4" id="KW-0633">Potassium transport</keyword>
<protein>
    <submittedName>
        <fullName evidence="14">Putative membrane protein</fullName>
    </submittedName>
</protein>
<dbReference type="AlphaFoldDB" id="A0A495IDS3"/>
<evidence type="ECO:0000256" key="1">
    <source>
        <dbReference type="ARBA" id="ARBA00004141"/>
    </source>
</evidence>
<keyword evidence="3" id="KW-0813">Transport</keyword>
<evidence type="ECO:0000256" key="3">
    <source>
        <dbReference type="ARBA" id="ARBA00022448"/>
    </source>
</evidence>
<evidence type="ECO:0000256" key="2">
    <source>
        <dbReference type="ARBA" id="ARBA00006920"/>
    </source>
</evidence>
<dbReference type="GO" id="GO:0016020">
    <property type="term" value="C:membrane"/>
    <property type="evidence" value="ECO:0007669"/>
    <property type="project" value="UniProtKB-SubCell"/>
</dbReference>